<evidence type="ECO:0000259" key="1">
    <source>
        <dbReference type="Pfam" id="PF01850"/>
    </source>
</evidence>
<protein>
    <submittedName>
        <fullName evidence="2">PIN domain-containing protein</fullName>
    </submittedName>
</protein>
<proteinExistence type="predicted"/>
<name>A0ABV6YVU1_UNCC1</name>
<evidence type="ECO:0000313" key="3">
    <source>
        <dbReference type="Proteomes" id="UP001594351"/>
    </source>
</evidence>
<feature type="domain" description="PIN" evidence="1">
    <location>
        <begin position="6"/>
        <end position="122"/>
    </location>
</feature>
<keyword evidence="3" id="KW-1185">Reference proteome</keyword>
<gene>
    <name evidence="2" type="ORF">ACFL27_08500</name>
</gene>
<comment type="caution">
    <text evidence="2">The sequence shown here is derived from an EMBL/GenBank/DDBJ whole genome shotgun (WGS) entry which is preliminary data.</text>
</comment>
<dbReference type="SUPFAM" id="SSF88723">
    <property type="entry name" value="PIN domain-like"/>
    <property type="match status" value="1"/>
</dbReference>
<organism evidence="2 3">
    <name type="scientific">candidate division CSSED10-310 bacterium</name>
    <dbReference type="NCBI Taxonomy" id="2855610"/>
    <lineage>
        <taxon>Bacteria</taxon>
        <taxon>Bacteria division CSSED10-310</taxon>
    </lineage>
</organism>
<evidence type="ECO:0000313" key="2">
    <source>
        <dbReference type="EMBL" id="MFC1850216.1"/>
    </source>
</evidence>
<dbReference type="EMBL" id="JBHPBY010000084">
    <property type="protein sequence ID" value="MFC1850216.1"/>
    <property type="molecule type" value="Genomic_DNA"/>
</dbReference>
<dbReference type="Pfam" id="PF01850">
    <property type="entry name" value="PIN"/>
    <property type="match status" value="1"/>
</dbReference>
<sequence length="147" mass="16788">MIAKTFVDTNVLVYSRDSSEVEKQHQALTWMTHLWQSKTGTLSYQVLQEFYAVVTGKLKPGLSPKRARDDIRALFAWKPIPADARVVQGAWFVQDRNHFSWWDALIVSAAQVADCQYLLSEDFQENQKLGKLVILNPFKNSPESVTS</sequence>
<dbReference type="Gene3D" id="3.40.50.1010">
    <property type="entry name" value="5'-nuclease"/>
    <property type="match status" value="1"/>
</dbReference>
<dbReference type="CDD" id="cd18692">
    <property type="entry name" value="PIN_VapC-like"/>
    <property type="match status" value="1"/>
</dbReference>
<dbReference type="InterPro" id="IPR029060">
    <property type="entry name" value="PIN-like_dom_sf"/>
</dbReference>
<dbReference type="Proteomes" id="UP001594351">
    <property type="component" value="Unassembled WGS sequence"/>
</dbReference>
<dbReference type="InterPro" id="IPR002716">
    <property type="entry name" value="PIN_dom"/>
</dbReference>
<accession>A0ABV6YVU1</accession>
<reference evidence="2 3" key="1">
    <citation type="submission" date="2024-09" db="EMBL/GenBank/DDBJ databases">
        <title>Laminarin stimulates single cell rates of sulfate reduction while oxygen inhibits transcriptomic activity in coastal marine sediment.</title>
        <authorList>
            <person name="Lindsay M."/>
            <person name="Orcutt B."/>
            <person name="Emerson D."/>
            <person name="Stepanauskas R."/>
            <person name="D'Angelo T."/>
        </authorList>
    </citation>
    <scope>NUCLEOTIDE SEQUENCE [LARGE SCALE GENOMIC DNA]</scope>
    <source>
        <strain evidence="2">SAG AM-311-K15</strain>
    </source>
</reference>